<dbReference type="EMBL" id="WKJJ01000007">
    <property type="protein sequence ID" value="MRV72582.1"/>
    <property type="molecule type" value="Genomic_DNA"/>
</dbReference>
<protein>
    <submittedName>
        <fullName evidence="1">Uncharacterized protein</fullName>
    </submittedName>
</protein>
<organism evidence="1 2">
    <name type="scientific">Pseudoduganella rivuli</name>
    <dbReference type="NCBI Taxonomy" id="2666085"/>
    <lineage>
        <taxon>Bacteria</taxon>
        <taxon>Pseudomonadati</taxon>
        <taxon>Pseudomonadota</taxon>
        <taxon>Betaproteobacteria</taxon>
        <taxon>Burkholderiales</taxon>
        <taxon>Oxalobacteraceae</taxon>
        <taxon>Telluria group</taxon>
        <taxon>Pseudoduganella</taxon>
    </lineage>
</organism>
<keyword evidence="2" id="KW-1185">Reference proteome</keyword>
<name>A0A7X2IM71_9BURK</name>
<evidence type="ECO:0000313" key="2">
    <source>
        <dbReference type="Proteomes" id="UP000446768"/>
    </source>
</evidence>
<comment type="caution">
    <text evidence="1">The sequence shown here is derived from an EMBL/GenBank/DDBJ whole genome shotgun (WGS) entry which is preliminary data.</text>
</comment>
<dbReference type="Proteomes" id="UP000446768">
    <property type="component" value="Unassembled WGS sequence"/>
</dbReference>
<reference evidence="1 2" key="1">
    <citation type="submission" date="2019-11" db="EMBL/GenBank/DDBJ databases">
        <title>Novel species isolated from a subtropical stream in China.</title>
        <authorList>
            <person name="Lu H."/>
        </authorList>
    </citation>
    <scope>NUCLEOTIDE SEQUENCE [LARGE SCALE GENOMIC DNA]</scope>
    <source>
        <strain evidence="1 2">FT92W</strain>
    </source>
</reference>
<evidence type="ECO:0000313" key="1">
    <source>
        <dbReference type="EMBL" id="MRV72582.1"/>
    </source>
</evidence>
<sequence>MIAAWWRLLAIVLAVLLLTVGAIGGTGWWLAAAARDKAQADLTTERSVSGQLRAGIDDQNRAIKQLGDAQLAAEARGVAAMQQAAAAGKRFDDALRRMDGARVTTCADAMPFVNQMLEDVR</sequence>
<gene>
    <name evidence="1" type="ORF">GJ700_12775</name>
</gene>
<dbReference type="AlphaFoldDB" id="A0A7X2IM71"/>
<dbReference type="RefSeq" id="WP_154374300.1">
    <property type="nucleotide sequence ID" value="NZ_WKJJ01000007.1"/>
</dbReference>
<accession>A0A7X2IM71</accession>
<proteinExistence type="predicted"/>